<dbReference type="Gene3D" id="2.160.20.10">
    <property type="entry name" value="Single-stranded right-handed beta-helix, Pectin lyase-like"/>
    <property type="match status" value="1"/>
</dbReference>
<accession>X1E2K4</accession>
<feature type="domain" description="Periplasmic copper-binding protein NosD beta helix" evidence="2">
    <location>
        <begin position="1"/>
        <end position="117"/>
    </location>
</feature>
<dbReference type="SMART" id="SM00710">
    <property type="entry name" value="PbH1"/>
    <property type="match status" value="7"/>
</dbReference>
<dbReference type="EMBL" id="BARU01000976">
    <property type="protein sequence ID" value="GAH27476.1"/>
    <property type="molecule type" value="Genomic_DNA"/>
</dbReference>
<evidence type="ECO:0000256" key="1">
    <source>
        <dbReference type="SAM" id="Phobius"/>
    </source>
</evidence>
<dbReference type="InterPro" id="IPR022441">
    <property type="entry name" value="Para_beta_helix_rpt-2"/>
</dbReference>
<feature type="transmembrane region" description="Helical" evidence="1">
    <location>
        <begin position="411"/>
        <end position="430"/>
    </location>
</feature>
<sequence>ITLLYAPNNTIKNNLIYDGLPGDMGICINHESDNNVIMNNTISGVPRGIYLGVCDDNLIFNNNLTLNGKAIEIALSNDNIIAKNNLLFNDVGIFFHENDNNNNSFYNNKLINNTNKALHISSFANENIFYENIFENTGNQGIFIDLNANDNLFYNNTFKSNNIHVIDFSSQSKWNNSEIGNYWDNYTGLDYDDDGIGDIPYIINASLPVQDFLPIWDDGDDSTPPILNVIKPSSSQFLGIKTPMYELDSKSLYIDEIWYNLNGTTMNQTITSLSGFFNSGQWSSFNSGVIEVHFYANDSLGNIGYVNVTIEKDNNLPIVVIHEPIVGQRFSGLPKYNISIIEENSFNIWYTLDNGVNNYTITEVEGTISQEAWNHIPEGTLSIEFYVSDVGGNIGYDSVEIIKEQPLIHGYNILLIFPMLLLSILGVVLLKNKKKKLKMCPQN</sequence>
<dbReference type="Pfam" id="PF05048">
    <property type="entry name" value="NosD"/>
    <property type="match status" value="1"/>
</dbReference>
<reference evidence="3" key="1">
    <citation type="journal article" date="2014" name="Front. Microbiol.">
        <title>High frequency of phylogenetically diverse reductive dehalogenase-homologous genes in deep subseafloor sedimentary metagenomes.</title>
        <authorList>
            <person name="Kawai M."/>
            <person name="Futagami T."/>
            <person name="Toyoda A."/>
            <person name="Takaki Y."/>
            <person name="Nishi S."/>
            <person name="Hori S."/>
            <person name="Arai W."/>
            <person name="Tsubouchi T."/>
            <person name="Morono Y."/>
            <person name="Uchiyama I."/>
            <person name="Ito T."/>
            <person name="Fujiyama A."/>
            <person name="Inagaki F."/>
            <person name="Takami H."/>
        </authorList>
    </citation>
    <scope>NUCLEOTIDE SEQUENCE</scope>
    <source>
        <strain evidence="3">Expedition CK06-06</strain>
    </source>
</reference>
<dbReference type="SUPFAM" id="SSF51126">
    <property type="entry name" value="Pectin lyase-like"/>
    <property type="match status" value="1"/>
</dbReference>
<dbReference type="InterPro" id="IPR012334">
    <property type="entry name" value="Pectin_lyas_fold"/>
</dbReference>
<keyword evidence="1" id="KW-1133">Transmembrane helix</keyword>
<evidence type="ECO:0000313" key="3">
    <source>
        <dbReference type="EMBL" id="GAH27476.1"/>
    </source>
</evidence>
<gene>
    <name evidence="3" type="ORF">S03H2_02801</name>
</gene>
<dbReference type="AlphaFoldDB" id="X1E2K4"/>
<keyword evidence="1" id="KW-0472">Membrane</keyword>
<dbReference type="NCBIfam" id="TIGR03804">
    <property type="entry name" value="para_beta_helix"/>
    <property type="match status" value="1"/>
</dbReference>
<name>X1E2K4_9ZZZZ</name>
<dbReference type="InterPro" id="IPR006626">
    <property type="entry name" value="PbH1"/>
</dbReference>
<organism evidence="3">
    <name type="scientific">marine sediment metagenome</name>
    <dbReference type="NCBI Taxonomy" id="412755"/>
    <lineage>
        <taxon>unclassified sequences</taxon>
        <taxon>metagenomes</taxon>
        <taxon>ecological metagenomes</taxon>
    </lineage>
</organism>
<feature type="non-terminal residue" evidence="3">
    <location>
        <position position="1"/>
    </location>
</feature>
<proteinExistence type="predicted"/>
<keyword evidence="1" id="KW-0812">Transmembrane</keyword>
<dbReference type="InterPro" id="IPR011050">
    <property type="entry name" value="Pectin_lyase_fold/virulence"/>
</dbReference>
<protein>
    <recommendedName>
        <fullName evidence="2">Periplasmic copper-binding protein NosD beta helix domain-containing protein</fullName>
    </recommendedName>
</protein>
<evidence type="ECO:0000259" key="2">
    <source>
        <dbReference type="Pfam" id="PF05048"/>
    </source>
</evidence>
<comment type="caution">
    <text evidence="3">The sequence shown here is derived from an EMBL/GenBank/DDBJ whole genome shotgun (WGS) entry which is preliminary data.</text>
</comment>
<dbReference type="InterPro" id="IPR007742">
    <property type="entry name" value="NosD_dom"/>
</dbReference>